<accession>A0ABN8HQ27</accession>
<dbReference type="InterPro" id="IPR000109">
    <property type="entry name" value="POT_fam"/>
</dbReference>
<protein>
    <submittedName>
        <fullName evidence="8">Uncharacterized protein</fullName>
    </submittedName>
</protein>
<reference evidence="8" key="1">
    <citation type="submission" date="2022-03" db="EMBL/GenBank/DDBJ databases">
        <authorList>
            <person name="Martin H S."/>
        </authorList>
    </citation>
    <scope>NUCLEOTIDE SEQUENCE</scope>
</reference>
<keyword evidence="9" id="KW-1185">Reference proteome</keyword>
<evidence type="ECO:0000256" key="1">
    <source>
        <dbReference type="ARBA" id="ARBA00004141"/>
    </source>
</evidence>
<keyword evidence="3 7" id="KW-0812">Transmembrane</keyword>
<keyword evidence="4" id="KW-0813">Transport</keyword>
<evidence type="ECO:0000256" key="6">
    <source>
        <dbReference type="ARBA" id="ARBA00023136"/>
    </source>
</evidence>
<comment type="similarity">
    <text evidence="2">Belongs to the major facilitator superfamily. Proton-dependent oligopeptide transporter (POT/PTR) (TC 2.A.17) family.</text>
</comment>
<gene>
    <name evidence="8" type="ORF">IPOD504_LOCUS503</name>
</gene>
<keyword evidence="6 7" id="KW-0472">Membrane</keyword>
<sequence length="116" mass="12421">MIGLALIATGTGGIKPCVAAFGGDQFRLPEDNQRLQRFFSTFYCTVNLGGFMGMVVTPALRRSVMCFGDDTCYALGFGFPALLVLISIGTKFLEPFARRLSEPLSIKGGKHPGPGL</sequence>
<comment type="subcellular location">
    <subcellularLocation>
        <location evidence="1">Membrane</location>
        <topology evidence="1">Multi-pass membrane protein</topology>
    </subcellularLocation>
</comment>
<evidence type="ECO:0000256" key="4">
    <source>
        <dbReference type="ARBA" id="ARBA00022856"/>
    </source>
</evidence>
<feature type="transmembrane region" description="Helical" evidence="7">
    <location>
        <begin position="38"/>
        <end position="60"/>
    </location>
</feature>
<dbReference type="Proteomes" id="UP000837857">
    <property type="component" value="Chromosome 1"/>
</dbReference>
<evidence type="ECO:0000256" key="2">
    <source>
        <dbReference type="ARBA" id="ARBA00005982"/>
    </source>
</evidence>
<keyword evidence="4" id="KW-0653">Protein transport</keyword>
<evidence type="ECO:0000313" key="8">
    <source>
        <dbReference type="EMBL" id="CAH2035315.1"/>
    </source>
</evidence>
<organism evidence="8 9">
    <name type="scientific">Iphiclides podalirius</name>
    <name type="common">scarce swallowtail</name>
    <dbReference type="NCBI Taxonomy" id="110791"/>
    <lineage>
        <taxon>Eukaryota</taxon>
        <taxon>Metazoa</taxon>
        <taxon>Ecdysozoa</taxon>
        <taxon>Arthropoda</taxon>
        <taxon>Hexapoda</taxon>
        <taxon>Insecta</taxon>
        <taxon>Pterygota</taxon>
        <taxon>Neoptera</taxon>
        <taxon>Endopterygota</taxon>
        <taxon>Lepidoptera</taxon>
        <taxon>Glossata</taxon>
        <taxon>Ditrysia</taxon>
        <taxon>Papilionoidea</taxon>
        <taxon>Papilionidae</taxon>
        <taxon>Papilioninae</taxon>
        <taxon>Iphiclides</taxon>
    </lineage>
</organism>
<feature type="non-terminal residue" evidence="8">
    <location>
        <position position="116"/>
    </location>
</feature>
<evidence type="ECO:0000256" key="7">
    <source>
        <dbReference type="SAM" id="Phobius"/>
    </source>
</evidence>
<dbReference type="Pfam" id="PF00854">
    <property type="entry name" value="PTR2"/>
    <property type="match status" value="1"/>
</dbReference>
<proteinExistence type="inferred from homology"/>
<dbReference type="EMBL" id="OW152813">
    <property type="protein sequence ID" value="CAH2035315.1"/>
    <property type="molecule type" value="Genomic_DNA"/>
</dbReference>
<evidence type="ECO:0000256" key="3">
    <source>
        <dbReference type="ARBA" id="ARBA00022692"/>
    </source>
</evidence>
<feature type="transmembrane region" description="Helical" evidence="7">
    <location>
        <begin position="72"/>
        <end position="93"/>
    </location>
</feature>
<keyword evidence="5 7" id="KW-1133">Transmembrane helix</keyword>
<dbReference type="PANTHER" id="PTHR11654">
    <property type="entry name" value="OLIGOPEPTIDE TRANSPORTER-RELATED"/>
    <property type="match status" value="1"/>
</dbReference>
<dbReference type="Gene3D" id="1.20.1250.20">
    <property type="entry name" value="MFS general substrate transporter like domains"/>
    <property type="match status" value="1"/>
</dbReference>
<dbReference type="SUPFAM" id="SSF103473">
    <property type="entry name" value="MFS general substrate transporter"/>
    <property type="match status" value="1"/>
</dbReference>
<keyword evidence="4" id="KW-0571">Peptide transport</keyword>
<evidence type="ECO:0000256" key="5">
    <source>
        <dbReference type="ARBA" id="ARBA00022989"/>
    </source>
</evidence>
<name>A0ABN8HQ27_9NEOP</name>
<dbReference type="InterPro" id="IPR036259">
    <property type="entry name" value="MFS_trans_sf"/>
</dbReference>
<evidence type="ECO:0000313" key="9">
    <source>
        <dbReference type="Proteomes" id="UP000837857"/>
    </source>
</evidence>